<accession>A0A136Q1Q9</accession>
<comment type="subcellular location">
    <subcellularLocation>
        <location evidence="1">Membrane</location>
        <topology evidence="1">Multi-pass membrane protein</topology>
    </subcellularLocation>
</comment>
<dbReference type="EMBL" id="LSZW01000064">
    <property type="protein sequence ID" value="KXK64620.1"/>
    <property type="molecule type" value="Genomic_DNA"/>
</dbReference>
<keyword evidence="5 6" id="KW-0472">Membrane</keyword>
<dbReference type="RefSeq" id="WP_066740046.1">
    <property type="nucleotide sequence ID" value="NZ_CABMOF010000006.1"/>
</dbReference>
<comment type="similarity">
    <text evidence="2">Belongs to the TspO/BZRP family.</text>
</comment>
<dbReference type="CDD" id="cd15904">
    <property type="entry name" value="TSPO_MBR"/>
    <property type="match status" value="1"/>
</dbReference>
<protein>
    <submittedName>
        <fullName evidence="7">TspO/MBR family protein</fullName>
    </submittedName>
</protein>
<keyword evidence="3 6" id="KW-0812">Transmembrane</keyword>
<dbReference type="FunFam" id="1.20.1260.100:FF:000001">
    <property type="entry name" value="translocator protein 2"/>
    <property type="match status" value="1"/>
</dbReference>
<feature type="transmembrane region" description="Helical" evidence="6">
    <location>
        <begin position="141"/>
        <end position="162"/>
    </location>
</feature>
<dbReference type="Gene3D" id="1.20.1260.100">
    <property type="entry name" value="TspO/MBR protein"/>
    <property type="match status" value="1"/>
</dbReference>
<dbReference type="OrthoDB" id="9795496at2"/>
<evidence type="ECO:0000256" key="5">
    <source>
        <dbReference type="ARBA" id="ARBA00023136"/>
    </source>
</evidence>
<dbReference type="GO" id="GO:0016020">
    <property type="term" value="C:membrane"/>
    <property type="evidence" value="ECO:0007669"/>
    <property type="project" value="UniProtKB-SubCell"/>
</dbReference>
<evidence type="ECO:0000313" key="8">
    <source>
        <dbReference type="Proteomes" id="UP000070366"/>
    </source>
</evidence>
<organism evidence="7 8">
    <name type="scientific">Christensenella minuta</name>
    <dbReference type="NCBI Taxonomy" id="626937"/>
    <lineage>
        <taxon>Bacteria</taxon>
        <taxon>Bacillati</taxon>
        <taxon>Bacillota</taxon>
        <taxon>Clostridia</taxon>
        <taxon>Christensenellales</taxon>
        <taxon>Christensenellaceae</taxon>
        <taxon>Christensenella</taxon>
    </lineage>
</organism>
<feature type="transmembrane region" description="Helical" evidence="6">
    <location>
        <begin position="174"/>
        <end position="197"/>
    </location>
</feature>
<gene>
    <name evidence="7" type="ORF">HMPREF3293_02700</name>
</gene>
<evidence type="ECO:0000256" key="1">
    <source>
        <dbReference type="ARBA" id="ARBA00004141"/>
    </source>
</evidence>
<feature type="transmembrane region" description="Helical" evidence="6">
    <location>
        <begin position="91"/>
        <end position="112"/>
    </location>
</feature>
<dbReference type="AlphaFoldDB" id="A0A136Q1Q9"/>
<dbReference type="PANTHER" id="PTHR10057">
    <property type="entry name" value="PERIPHERAL-TYPE BENZODIAZEPINE RECEPTOR"/>
    <property type="match status" value="1"/>
</dbReference>
<evidence type="ECO:0000256" key="6">
    <source>
        <dbReference type="SAM" id="Phobius"/>
    </source>
</evidence>
<proteinExistence type="inferred from homology"/>
<name>A0A136Q1Q9_9FIRM</name>
<dbReference type="KEGG" id="cmiu:B1H56_07755"/>
<feature type="transmembrane region" description="Helical" evidence="6">
    <location>
        <begin position="53"/>
        <end position="71"/>
    </location>
</feature>
<dbReference type="GO" id="GO:0033013">
    <property type="term" value="P:tetrapyrrole metabolic process"/>
    <property type="evidence" value="ECO:0007669"/>
    <property type="project" value="UniProtKB-ARBA"/>
</dbReference>
<reference evidence="7 8" key="1">
    <citation type="submission" date="2016-02" db="EMBL/GenBank/DDBJ databases">
        <authorList>
            <person name="Wen L."/>
            <person name="He K."/>
            <person name="Yang H."/>
        </authorList>
    </citation>
    <scope>NUCLEOTIDE SEQUENCE [LARGE SCALE GENOMIC DNA]</scope>
    <source>
        <strain evidence="7 8">DSM 22607</strain>
    </source>
</reference>
<evidence type="ECO:0000256" key="2">
    <source>
        <dbReference type="ARBA" id="ARBA00007524"/>
    </source>
</evidence>
<sequence>MIYYIAGSRHIARNYERFRDSFPGSKGEDRVMFVMTYKMEEEKHEKNRRTARIIAAIAATLAGAVFASLATDTSSAWYEGLALSPLQPPPWAFAAVWTVLYVLIAVSFALVVSKRRVCGAAVIGYVVNLILNALWSPIFFLAYAPGPALVIMIALIINLVVLMRNVSAVSRPAFYMLVPYIVWLGIATVLNVSVIVLN</sequence>
<feature type="transmembrane region" description="Helical" evidence="6">
    <location>
        <begin position="117"/>
        <end position="135"/>
    </location>
</feature>
<dbReference type="PANTHER" id="PTHR10057:SF0">
    <property type="entry name" value="TRANSLOCATOR PROTEIN"/>
    <property type="match status" value="1"/>
</dbReference>
<evidence type="ECO:0000256" key="3">
    <source>
        <dbReference type="ARBA" id="ARBA00022692"/>
    </source>
</evidence>
<dbReference type="InterPro" id="IPR038330">
    <property type="entry name" value="TspO/MBR-related_sf"/>
</dbReference>
<evidence type="ECO:0000313" key="7">
    <source>
        <dbReference type="EMBL" id="KXK64620.1"/>
    </source>
</evidence>
<comment type="caution">
    <text evidence="7">The sequence shown here is derived from an EMBL/GenBank/DDBJ whole genome shotgun (WGS) entry which is preliminary data.</text>
</comment>
<keyword evidence="8" id="KW-1185">Reference proteome</keyword>
<dbReference type="STRING" id="626937.HMPREF3293_02700"/>
<keyword evidence="4 6" id="KW-1133">Transmembrane helix</keyword>
<dbReference type="InterPro" id="IPR004307">
    <property type="entry name" value="TspO_MBR"/>
</dbReference>
<dbReference type="Proteomes" id="UP000070366">
    <property type="component" value="Unassembled WGS sequence"/>
</dbReference>
<evidence type="ECO:0000256" key="4">
    <source>
        <dbReference type="ARBA" id="ARBA00022989"/>
    </source>
</evidence>
<dbReference type="Pfam" id="PF03073">
    <property type="entry name" value="TspO_MBR"/>
    <property type="match status" value="1"/>
</dbReference>